<dbReference type="Proteomes" id="UP000215914">
    <property type="component" value="Chromosome 15"/>
</dbReference>
<proteinExistence type="predicted"/>
<dbReference type="AlphaFoldDB" id="A0A251S8U5"/>
<sequence length="174" mass="18959">MNLKYLKYLKQKRIKKINYILSLSHNSLSLFLTSFSLLTLPPSLTSCAPLPTHKIIPANPNHLSILPLELRRSELTPTGTPQRPPPSSSGGTSTNYRESREKRESRISRRRHTAAVEAAAAAAVPDSSPICSRTNGFCELESRFCSTLVSGSGRESAGPVSGLAPDGFEVRVKI</sequence>
<reference evidence="2 4" key="1">
    <citation type="journal article" date="2017" name="Nature">
        <title>The sunflower genome provides insights into oil metabolism, flowering and Asterid evolution.</title>
        <authorList>
            <person name="Badouin H."/>
            <person name="Gouzy J."/>
            <person name="Grassa C.J."/>
            <person name="Murat F."/>
            <person name="Staton S.E."/>
            <person name="Cottret L."/>
            <person name="Lelandais-Briere C."/>
            <person name="Owens G.L."/>
            <person name="Carrere S."/>
            <person name="Mayjonade B."/>
            <person name="Legrand L."/>
            <person name="Gill N."/>
            <person name="Kane N.C."/>
            <person name="Bowers J.E."/>
            <person name="Hubner S."/>
            <person name="Bellec A."/>
            <person name="Berard A."/>
            <person name="Berges H."/>
            <person name="Blanchet N."/>
            <person name="Boniface M.C."/>
            <person name="Brunel D."/>
            <person name="Catrice O."/>
            <person name="Chaidir N."/>
            <person name="Claudel C."/>
            <person name="Donnadieu C."/>
            <person name="Faraut T."/>
            <person name="Fievet G."/>
            <person name="Helmstetter N."/>
            <person name="King M."/>
            <person name="Knapp S.J."/>
            <person name="Lai Z."/>
            <person name="Le Paslier M.C."/>
            <person name="Lippi Y."/>
            <person name="Lorenzon L."/>
            <person name="Mandel J.R."/>
            <person name="Marage G."/>
            <person name="Marchand G."/>
            <person name="Marquand E."/>
            <person name="Bret-Mestries E."/>
            <person name="Morien E."/>
            <person name="Nambeesan S."/>
            <person name="Nguyen T."/>
            <person name="Pegot-Espagnet P."/>
            <person name="Pouilly N."/>
            <person name="Raftis F."/>
            <person name="Sallet E."/>
            <person name="Schiex T."/>
            <person name="Thomas J."/>
            <person name="Vandecasteele C."/>
            <person name="Vares D."/>
            <person name="Vear F."/>
            <person name="Vautrin S."/>
            <person name="Crespi M."/>
            <person name="Mangin B."/>
            <person name="Burke J.M."/>
            <person name="Salse J."/>
            <person name="Munos S."/>
            <person name="Vincourt P."/>
            <person name="Rieseberg L.H."/>
            <person name="Langlade N.B."/>
        </authorList>
    </citation>
    <scope>NUCLEOTIDE SEQUENCE [LARGE SCALE GENOMIC DNA]</scope>
    <source>
        <strain evidence="4">cv. SF193</strain>
        <tissue evidence="2">Leaves</tissue>
    </source>
</reference>
<organism evidence="3 4">
    <name type="scientific">Helianthus annuus</name>
    <name type="common">Common sunflower</name>
    <dbReference type="NCBI Taxonomy" id="4232"/>
    <lineage>
        <taxon>Eukaryota</taxon>
        <taxon>Viridiplantae</taxon>
        <taxon>Streptophyta</taxon>
        <taxon>Embryophyta</taxon>
        <taxon>Tracheophyta</taxon>
        <taxon>Spermatophyta</taxon>
        <taxon>Magnoliopsida</taxon>
        <taxon>eudicotyledons</taxon>
        <taxon>Gunneridae</taxon>
        <taxon>Pentapetalae</taxon>
        <taxon>asterids</taxon>
        <taxon>campanulids</taxon>
        <taxon>Asterales</taxon>
        <taxon>Asteraceae</taxon>
        <taxon>Asteroideae</taxon>
        <taxon>Heliantheae alliance</taxon>
        <taxon>Heliantheae</taxon>
        <taxon>Helianthus</taxon>
    </lineage>
</organism>
<evidence type="ECO:0000256" key="1">
    <source>
        <dbReference type="SAM" id="MobiDB-lite"/>
    </source>
</evidence>
<keyword evidence="4" id="KW-1185">Reference proteome</keyword>
<name>A0A251S8U5_HELAN</name>
<dbReference type="InParanoid" id="A0A251S8U5"/>
<reference evidence="3" key="2">
    <citation type="submission" date="2017-02" db="EMBL/GenBank/DDBJ databases">
        <title>Sunflower complete genome.</title>
        <authorList>
            <person name="Langlade N."/>
            <person name="Munos S."/>
        </authorList>
    </citation>
    <scope>NUCLEOTIDE SEQUENCE [LARGE SCALE GENOMIC DNA]</scope>
    <source>
        <tissue evidence="3">Leaves</tissue>
    </source>
</reference>
<accession>A0A251S8U5</accession>
<dbReference type="Gramene" id="mRNA:HanXRQr2_Chr15g0696261">
    <property type="protein sequence ID" value="CDS:HanXRQr2_Chr15g0696261.1"/>
    <property type="gene ID" value="HanXRQr2_Chr15g0696261"/>
</dbReference>
<reference evidence="2" key="3">
    <citation type="submission" date="2020-06" db="EMBL/GenBank/DDBJ databases">
        <title>Helianthus annuus Genome sequencing and assembly Release 2.</title>
        <authorList>
            <person name="Gouzy J."/>
            <person name="Langlade N."/>
            <person name="Munos S."/>
        </authorList>
    </citation>
    <scope>NUCLEOTIDE SEQUENCE</scope>
    <source>
        <tissue evidence="2">Leaves</tissue>
    </source>
</reference>
<gene>
    <name evidence="3" type="ORF">HannXRQ_Chr15g0481211</name>
    <name evidence="2" type="ORF">HanXRQr2_Chr15g0696261</name>
</gene>
<feature type="region of interest" description="Disordered" evidence="1">
    <location>
        <begin position="74"/>
        <end position="111"/>
    </location>
</feature>
<dbReference type="EMBL" id="CM007904">
    <property type="protein sequence ID" value="OTF95267.1"/>
    <property type="molecule type" value="Genomic_DNA"/>
</dbReference>
<protein>
    <submittedName>
        <fullName evidence="3">Uncharacterized protein</fullName>
    </submittedName>
</protein>
<feature type="compositionally biased region" description="Basic and acidic residues" evidence="1">
    <location>
        <begin position="97"/>
        <end position="107"/>
    </location>
</feature>
<dbReference type="EMBL" id="MNCJ02000330">
    <property type="protein sequence ID" value="KAF5764803.1"/>
    <property type="molecule type" value="Genomic_DNA"/>
</dbReference>
<evidence type="ECO:0000313" key="4">
    <source>
        <dbReference type="Proteomes" id="UP000215914"/>
    </source>
</evidence>
<evidence type="ECO:0000313" key="3">
    <source>
        <dbReference type="EMBL" id="OTF95267.1"/>
    </source>
</evidence>
<evidence type="ECO:0000313" key="2">
    <source>
        <dbReference type="EMBL" id="KAF5764803.1"/>
    </source>
</evidence>